<dbReference type="FunFam" id="3.40.50.2300:FF:000361">
    <property type="entry name" value="Two-component system response regulator"/>
    <property type="match status" value="1"/>
</dbReference>
<accession>A0A9D9N4Q7</accession>
<evidence type="ECO:0000259" key="2">
    <source>
        <dbReference type="PROSITE" id="PS50110"/>
    </source>
</evidence>
<dbReference type="SUPFAM" id="SSF52172">
    <property type="entry name" value="CheY-like"/>
    <property type="match status" value="1"/>
</dbReference>
<dbReference type="Gene3D" id="3.40.50.2300">
    <property type="match status" value="1"/>
</dbReference>
<dbReference type="SMART" id="SM00850">
    <property type="entry name" value="LytTR"/>
    <property type="match status" value="1"/>
</dbReference>
<organism evidence="4 5">
    <name type="scientific">Candidatus Gallipaludibacter merdavium</name>
    <dbReference type="NCBI Taxonomy" id="2840839"/>
    <lineage>
        <taxon>Bacteria</taxon>
        <taxon>Pseudomonadati</taxon>
        <taxon>Bacteroidota</taxon>
        <taxon>Bacteroidia</taxon>
        <taxon>Bacteroidales</taxon>
        <taxon>Candidatus Gallipaludibacter</taxon>
    </lineage>
</organism>
<dbReference type="PANTHER" id="PTHR37299">
    <property type="entry name" value="TRANSCRIPTIONAL REGULATOR-RELATED"/>
    <property type="match status" value="1"/>
</dbReference>
<gene>
    <name evidence="4" type="ORF">IAA73_08100</name>
</gene>
<proteinExistence type="predicted"/>
<dbReference type="SMART" id="SM00448">
    <property type="entry name" value="REC"/>
    <property type="match status" value="1"/>
</dbReference>
<sequence length="253" mass="29174">MNALIIEDEKAALRNLKAAIEEAGFDISIVGETDSIMDTVNWLKTHPMPDLVFMDIHLADGDSFEIFHYIDITSPIIFTTAYDEYALKAFKVNSIDYLLKPITPSDLKGALNKLEGLGNNKLRQPVNYSTLVNELRKSEKYKTHFLIPIKSDKFIPIDAEEILFFYISDGQVKAVDKNRKEFVFPQTLDELAESLNPHQFFRANRQYILSKHAIRDIDLWFNNRLAVNLIVPTERILISKAKVQEFKDWFTSN</sequence>
<dbReference type="InterPro" id="IPR011006">
    <property type="entry name" value="CheY-like_superfamily"/>
</dbReference>
<dbReference type="Pfam" id="PF00072">
    <property type="entry name" value="Response_reg"/>
    <property type="match status" value="1"/>
</dbReference>
<evidence type="ECO:0000313" key="4">
    <source>
        <dbReference type="EMBL" id="MBO8460277.1"/>
    </source>
</evidence>
<reference evidence="4" key="1">
    <citation type="submission" date="2020-10" db="EMBL/GenBank/DDBJ databases">
        <authorList>
            <person name="Gilroy R."/>
        </authorList>
    </citation>
    <scope>NUCLEOTIDE SEQUENCE</scope>
    <source>
        <strain evidence="4">G3-3990</strain>
    </source>
</reference>
<keyword evidence="1" id="KW-0597">Phosphoprotein</keyword>
<name>A0A9D9N4Q7_9BACT</name>
<dbReference type="PROSITE" id="PS50930">
    <property type="entry name" value="HTH_LYTTR"/>
    <property type="match status" value="1"/>
</dbReference>
<dbReference type="GO" id="GO:0003677">
    <property type="term" value="F:DNA binding"/>
    <property type="evidence" value="ECO:0007669"/>
    <property type="project" value="InterPro"/>
</dbReference>
<evidence type="ECO:0000259" key="3">
    <source>
        <dbReference type="PROSITE" id="PS50930"/>
    </source>
</evidence>
<dbReference type="Gene3D" id="2.40.50.1020">
    <property type="entry name" value="LytTr DNA-binding domain"/>
    <property type="match status" value="1"/>
</dbReference>
<dbReference type="EMBL" id="JADIMG010000079">
    <property type="protein sequence ID" value="MBO8460277.1"/>
    <property type="molecule type" value="Genomic_DNA"/>
</dbReference>
<dbReference type="GO" id="GO:0000156">
    <property type="term" value="F:phosphorelay response regulator activity"/>
    <property type="evidence" value="ECO:0007669"/>
    <property type="project" value="InterPro"/>
</dbReference>
<evidence type="ECO:0000313" key="5">
    <source>
        <dbReference type="Proteomes" id="UP000823641"/>
    </source>
</evidence>
<dbReference type="InterPro" id="IPR001789">
    <property type="entry name" value="Sig_transdc_resp-reg_receiver"/>
</dbReference>
<dbReference type="Proteomes" id="UP000823641">
    <property type="component" value="Unassembled WGS sequence"/>
</dbReference>
<dbReference type="InterPro" id="IPR007492">
    <property type="entry name" value="LytTR_DNA-bd_dom"/>
</dbReference>
<dbReference type="PROSITE" id="PS50110">
    <property type="entry name" value="RESPONSE_REGULATORY"/>
    <property type="match status" value="1"/>
</dbReference>
<evidence type="ECO:0000256" key="1">
    <source>
        <dbReference type="PROSITE-ProRule" id="PRU00169"/>
    </source>
</evidence>
<reference evidence="4" key="2">
    <citation type="journal article" date="2021" name="PeerJ">
        <title>Extensive microbial diversity within the chicken gut microbiome revealed by metagenomics and culture.</title>
        <authorList>
            <person name="Gilroy R."/>
            <person name="Ravi A."/>
            <person name="Getino M."/>
            <person name="Pursley I."/>
            <person name="Horton D.L."/>
            <person name="Alikhan N.F."/>
            <person name="Baker D."/>
            <person name="Gharbi K."/>
            <person name="Hall N."/>
            <person name="Watson M."/>
            <person name="Adriaenssens E.M."/>
            <person name="Foster-Nyarko E."/>
            <person name="Jarju S."/>
            <person name="Secka A."/>
            <person name="Antonio M."/>
            <person name="Oren A."/>
            <person name="Chaudhuri R.R."/>
            <person name="La Ragione R."/>
            <person name="Hildebrand F."/>
            <person name="Pallen M.J."/>
        </authorList>
    </citation>
    <scope>NUCLEOTIDE SEQUENCE</scope>
    <source>
        <strain evidence="4">G3-3990</strain>
    </source>
</reference>
<dbReference type="PANTHER" id="PTHR37299:SF1">
    <property type="entry name" value="STAGE 0 SPORULATION PROTEIN A HOMOLOG"/>
    <property type="match status" value="1"/>
</dbReference>
<feature type="modified residue" description="4-aspartylphosphate" evidence="1">
    <location>
        <position position="55"/>
    </location>
</feature>
<protein>
    <submittedName>
        <fullName evidence="4">Response regulator transcription factor</fullName>
    </submittedName>
</protein>
<comment type="caution">
    <text evidence="4">The sequence shown here is derived from an EMBL/GenBank/DDBJ whole genome shotgun (WGS) entry which is preliminary data.</text>
</comment>
<feature type="domain" description="HTH LytTR-type" evidence="3">
    <location>
        <begin position="147"/>
        <end position="252"/>
    </location>
</feature>
<feature type="domain" description="Response regulatory" evidence="2">
    <location>
        <begin position="2"/>
        <end position="115"/>
    </location>
</feature>
<dbReference type="AlphaFoldDB" id="A0A9D9N4Q7"/>
<dbReference type="Pfam" id="PF04397">
    <property type="entry name" value="LytTR"/>
    <property type="match status" value="1"/>
</dbReference>
<dbReference type="InterPro" id="IPR046947">
    <property type="entry name" value="LytR-like"/>
</dbReference>